<keyword evidence="1" id="KW-0472">Membrane</keyword>
<dbReference type="RefSeq" id="WP_066140539.1">
    <property type="nucleotide sequence ID" value="NZ_CBCSGM010000001.1"/>
</dbReference>
<organism evidence="2 3">
    <name type="scientific">Lederbergia lenta</name>
    <name type="common">Bacillus lentus</name>
    <dbReference type="NCBI Taxonomy" id="1467"/>
    <lineage>
        <taxon>Bacteria</taxon>
        <taxon>Bacillati</taxon>
        <taxon>Bacillota</taxon>
        <taxon>Bacilli</taxon>
        <taxon>Bacillales</taxon>
        <taxon>Bacillaceae</taxon>
        <taxon>Lederbergia</taxon>
    </lineage>
</organism>
<name>A0A2X4Z917_LEDLE</name>
<dbReference type="InterPro" id="IPR021324">
    <property type="entry name" value="DUF2929"/>
</dbReference>
<gene>
    <name evidence="2" type="ORF">NCTC4824_02985</name>
</gene>
<reference evidence="2 3" key="1">
    <citation type="submission" date="2018-06" db="EMBL/GenBank/DDBJ databases">
        <authorList>
            <consortium name="Pathogen Informatics"/>
            <person name="Doyle S."/>
        </authorList>
    </citation>
    <scope>NUCLEOTIDE SEQUENCE [LARGE SCALE GENOMIC DNA]</scope>
    <source>
        <strain evidence="2 3">NCTC4824</strain>
    </source>
</reference>
<dbReference type="EMBL" id="LS483476">
    <property type="protein sequence ID" value="SQI60885.1"/>
    <property type="molecule type" value="Genomic_DNA"/>
</dbReference>
<feature type="transmembrane region" description="Helical" evidence="1">
    <location>
        <begin position="34"/>
        <end position="54"/>
    </location>
</feature>
<keyword evidence="3" id="KW-1185">Reference proteome</keyword>
<dbReference type="Pfam" id="PF11151">
    <property type="entry name" value="DUF2929"/>
    <property type="match status" value="1"/>
</dbReference>
<keyword evidence="1" id="KW-1133">Transmembrane helix</keyword>
<accession>A0A2X4Z917</accession>
<dbReference type="AlphaFoldDB" id="A0A2X4Z917"/>
<protein>
    <submittedName>
        <fullName evidence="2">DeoR family transcriptional regulator</fullName>
    </submittedName>
</protein>
<keyword evidence="1" id="KW-0812">Transmembrane</keyword>
<evidence type="ECO:0000256" key="1">
    <source>
        <dbReference type="SAM" id="Phobius"/>
    </source>
</evidence>
<evidence type="ECO:0000313" key="3">
    <source>
        <dbReference type="Proteomes" id="UP000249134"/>
    </source>
</evidence>
<dbReference type="Proteomes" id="UP000249134">
    <property type="component" value="Chromosome 1"/>
</dbReference>
<sequence>MKYFWTLVWGFILTHVLAYVANSMLGLPYEFKSASILAIGVIILLYFAAAALYVDPSKKQHS</sequence>
<proteinExistence type="predicted"/>
<evidence type="ECO:0000313" key="2">
    <source>
        <dbReference type="EMBL" id="SQI60885.1"/>
    </source>
</evidence>
<dbReference type="KEGG" id="blen:NCTC4824_02985"/>